<organism evidence="1 2">
    <name type="scientific">Acidovorax cavernicola</name>
    <dbReference type="NCBI Taxonomy" id="1675792"/>
    <lineage>
        <taxon>Bacteria</taxon>
        <taxon>Pseudomonadati</taxon>
        <taxon>Pseudomonadota</taxon>
        <taxon>Betaproteobacteria</taxon>
        <taxon>Burkholderiales</taxon>
        <taxon>Comamonadaceae</taxon>
        <taxon>Acidovorax</taxon>
    </lineage>
</organism>
<evidence type="ECO:0000313" key="1">
    <source>
        <dbReference type="EMBL" id="RIX76339.1"/>
    </source>
</evidence>
<dbReference type="AlphaFoldDB" id="A0A9X8D1N0"/>
<evidence type="ECO:0000313" key="2">
    <source>
        <dbReference type="Proteomes" id="UP000265619"/>
    </source>
</evidence>
<comment type="caution">
    <text evidence="1">The sequence shown here is derived from an EMBL/GenBank/DDBJ whole genome shotgun (WGS) entry which is preliminary data.</text>
</comment>
<dbReference type="Proteomes" id="UP000265619">
    <property type="component" value="Unassembled WGS sequence"/>
</dbReference>
<name>A0A9X8D1N0_9BURK</name>
<reference evidence="1 2" key="1">
    <citation type="submission" date="2018-09" db="EMBL/GenBank/DDBJ databases">
        <title>Acidovorax cavernicola nov. sp. isolated from Gruta de las Maravillas (Aracena, Spain).</title>
        <authorList>
            <person name="Jurado V."/>
            <person name="Gutierrez-Patricio S."/>
            <person name="Gonzalez-Pimentel J.L."/>
            <person name="Miller A.Z."/>
            <person name="Laiz L."/>
            <person name="Saiz-Jimenez C."/>
        </authorList>
    </citation>
    <scope>NUCLEOTIDE SEQUENCE [LARGE SCALE GENOMIC DNA]</scope>
    <source>
        <strain evidence="1 2">1011MAR4D40.2</strain>
    </source>
</reference>
<dbReference type="RefSeq" id="WP_119556491.1">
    <property type="nucleotide sequence ID" value="NZ_QXMN01000033.1"/>
</dbReference>
<dbReference type="OrthoDB" id="8838033at2"/>
<sequence length="287" mass="31083">MSTFTTGSELEACVAEERPSTLDDHVEDRLKSPCQLEREQCHGMLRVTEATGASAHELRQLTQRLADIDRCGASACIVAQGHVEADRMASGLQADAALCIDFRLLEPLGPAHDKKWFARWKFWSFLLGAAGPVAALTLQGLALRPSEPHDAHADLVAKSRKVLESWRRTSDALFWHAVEDYVRQQAFSLETQAYLMHCVAAVFGSDTDTQLLSDAERERLAAVLTDTYCDALGTAATMPSSDIYRRLAQGLETDSGNAGPGRPLGRGEAAQVAMTALFTVAGNGGSH</sequence>
<dbReference type="EMBL" id="QXMN01000033">
    <property type="protein sequence ID" value="RIX76339.1"/>
    <property type="molecule type" value="Genomic_DNA"/>
</dbReference>
<keyword evidence="2" id="KW-1185">Reference proteome</keyword>
<accession>A0A9X8D1N0</accession>
<proteinExistence type="predicted"/>
<gene>
    <name evidence="1" type="ORF">D3H34_22610</name>
</gene>
<protein>
    <submittedName>
        <fullName evidence="1">Uncharacterized protein</fullName>
    </submittedName>
</protein>